<reference evidence="2" key="1">
    <citation type="submission" date="2020-08" db="EMBL/GenBank/DDBJ databases">
        <title>Genome public.</title>
        <authorList>
            <person name="Liu C."/>
            <person name="Sun Q."/>
        </authorList>
    </citation>
    <scope>NUCLEOTIDE SEQUENCE</scope>
    <source>
        <strain evidence="2">BX1005</strain>
    </source>
</reference>
<keyword evidence="1" id="KW-0812">Transmembrane</keyword>
<feature type="transmembrane region" description="Helical" evidence="1">
    <location>
        <begin position="12"/>
        <end position="32"/>
    </location>
</feature>
<proteinExistence type="predicted"/>
<name>A0A923RSA6_9FIRM</name>
<dbReference type="Proteomes" id="UP000606720">
    <property type="component" value="Unassembled WGS sequence"/>
</dbReference>
<comment type="caution">
    <text evidence="2">The sequence shown here is derived from an EMBL/GenBank/DDBJ whole genome shotgun (WGS) entry which is preliminary data.</text>
</comment>
<dbReference type="RefSeq" id="WP_178050318.1">
    <property type="nucleotide sequence ID" value="NZ_JACOPH010000002.1"/>
</dbReference>
<organism evidence="2 3">
    <name type="scientific">Roseburia zhanii</name>
    <dbReference type="NCBI Taxonomy" id="2763064"/>
    <lineage>
        <taxon>Bacteria</taxon>
        <taxon>Bacillati</taxon>
        <taxon>Bacillota</taxon>
        <taxon>Clostridia</taxon>
        <taxon>Lachnospirales</taxon>
        <taxon>Lachnospiraceae</taxon>
        <taxon>Roseburia</taxon>
    </lineage>
</organism>
<protein>
    <submittedName>
        <fullName evidence="2">Uncharacterized protein</fullName>
    </submittedName>
</protein>
<dbReference type="AlphaFoldDB" id="A0A923RSA6"/>
<keyword evidence="1" id="KW-1133">Transmembrane helix</keyword>
<keyword evidence="3" id="KW-1185">Reference proteome</keyword>
<gene>
    <name evidence="2" type="ORF">H8S17_04275</name>
</gene>
<accession>A0A923RSA6</accession>
<sequence length="89" mass="9973">MDGDNMNLFKKQIILYIFLYGGILCIGMGVAGELGMPLQVILIIIGGILLIAGGIYLFCKYRCPWCHRTYPWGLSISTDYCPYCGEKIE</sequence>
<evidence type="ECO:0000313" key="3">
    <source>
        <dbReference type="Proteomes" id="UP000606720"/>
    </source>
</evidence>
<dbReference type="EMBL" id="JACOPH010000002">
    <property type="protein sequence ID" value="MBC5713437.1"/>
    <property type="molecule type" value="Genomic_DNA"/>
</dbReference>
<keyword evidence="1" id="KW-0472">Membrane</keyword>
<evidence type="ECO:0000256" key="1">
    <source>
        <dbReference type="SAM" id="Phobius"/>
    </source>
</evidence>
<evidence type="ECO:0000313" key="2">
    <source>
        <dbReference type="EMBL" id="MBC5713437.1"/>
    </source>
</evidence>
<feature type="transmembrane region" description="Helical" evidence="1">
    <location>
        <begin position="38"/>
        <end position="59"/>
    </location>
</feature>